<dbReference type="Proteomes" id="UP000494363">
    <property type="component" value="Unassembled WGS sequence"/>
</dbReference>
<keyword evidence="3" id="KW-1185">Reference proteome</keyword>
<keyword evidence="1" id="KW-0472">Membrane</keyword>
<protein>
    <submittedName>
        <fullName evidence="2">Uncharacterized protein</fullName>
    </submittedName>
</protein>
<keyword evidence="1" id="KW-0812">Transmembrane</keyword>
<sequence length="72" mass="7860">MVGRVKGDSAVDANGEYGCLHCSQLIGHYFLLCAVFAWKFVALCVLARLPLLLTKQNAAMQRSGAHHSNDIE</sequence>
<gene>
    <name evidence="2" type="ORF">LMG29542_01048</name>
</gene>
<feature type="transmembrane region" description="Helical" evidence="1">
    <location>
        <begin position="29"/>
        <end position="53"/>
    </location>
</feature>
<organism evidence="2 3">
    <name type="scientific">Paraburkholderia humisilvae</name>
    <dbReference type="NCBI Taxonomy" id="627669"/>
    <lineage>
        <taxon>Bacteria</taxon>
        <taxon>Pseudomonadati</taxon>
        <taxon>Pseudomonadota</taxon>
        <taxon>Betaproteobacteria</taxon>
        <taxon>Burkholderiales</taxon>
        <taxon>Burkholderiaceae</taxon>
        <taxon>Paraburkholderia</taxon>
    </lineage>
</organism>
<evidence type="ECO:0000313" key="3">
    <source>
        <dbReference type="Proteomes" id="UP000494363"/>
    </source>
</evidence>
<name>A0A6J5D880_9BURK</name>
<evidence type="ECO:0000313" key="2">
    <source>
        <dbReference type="EMBL" id="CAB3749617.1"/>
    </source>
</evidence>
<proteinExistence type="predicted"/>
<keyword evidence="1" id="KW-1133">Transmembrane helix</keyword>
<dbReference type="AlphaFoldDB" id="A0A6J5D880"/>
<accession>A0A6J5D880</accession>
<reference evidence="2 3" key="1">
    <citation type="submission" date="2020-04" db="EMBL/GenBank/DDBJ databases">
        <authorList>
            <person name="De Canck E."/>
        </authorList>
    </citation>
    <scope>NUCLEOTIDE SEQUENCE [LARGE SCALE GENOMIC DNA]</scope>
    <source>
        <strain evidence="2 3">LMG 29542</strain>
    </source>
</reference>
<dbReference type="EMBL" id="CADIKH010000004">
    <property type="protein sequence ID" value="CAB3749617.1"/>
    <property type="molecule type" value="Genomic_DNA"/>
</dbReference>
<evidence type="ECO:0000256" key="1">
    <source>
        <dbReference type="SAM" id="Phobius"/>
    </source>
</evidence>